<keyword evidence="2" id="KW-0433">Leucine-rich repeat</keyword>
<dbReference type="Gene3D" id="3.40.50.10140">
    <property type="entry name" value="Toll/interleukin-1 receptor homology (TIR) domain"/>
    <property type="match status" value="1"/>
</dbReference>
<dbReference type="AlphaFoldDB" id="A0A2R6RGD8"/>
<sequence length="1229" mass="140464">MAASRDQEASSSTPRFAYHVFLSFRGKDIRKTFIDHLHTALLQAGIHAFRDNDEIERGEDIELELKKAIEQSRISIVVFSKDYASSGWCLDELVKIVERKKTSGQVVLPVFYDVDPSYVRNQTGMFGEAFARHEEEVEAETGERKKESMEKVRRWRKALTEVEINLGGKVLQNEAYGYESKFIEEIVQEVRNKLSRTVLMVTQFPVGIDFRVEKINLWLQDQSTDAGIGVIYGMGGIGKTTIAKAIYNMNFERFECSSFLADIRETSKKPYGLVRLQKQLLRDILKGKKQKVHSVDEGIVRIKNAICCKKVFVVLDDIDELAQLNAVFGMREWLYPGSKVIITTRTEKLLKAYEAFKMFKVYELDNKDSFQLFCWHAFGQDHPNKGYKELSLSVLQHCRGLPLALRVLGSSLRGRSLEVWESALEKLEAIPDNYILKILAVSYESLQDELDKKLFLHVVCFFIGKEKEYVAKVLDECGLFPTVGIQKLMDRGLITIESGNKLMIHQLIQDMAREIIRKESPEEPGKRSILCHHEDSFYVLRTKTGTESIQGLILNMHMLREEKLSTTNLNVKNAKRHHTQETLDRSVVSYQGSSPKRRRIGFFSWQPITSALTKLFPVPDEETFTTDAFALMHKLRLLQLNYVQLTGCYKEFPNELRYLCWHGFPLTCIPSDFALERLIALDLQHSSLTQIWKGTKFLGLLKFLNLSYSHGLLRTPDFSGLPSLERLALKYCISLVKIHESIGDLKKLVCLNLRGCKNLRKLPREIIRLKSLEKLILSGCSKLETLPMELKKLESLTELDAENTAINQSCFNAGKGVSWPIPFWSRAIKPSKNVDLPWFSLPCTLVKLNLSECNLSDDAIPRDFSGLPSLMELDLSLNPISSLPEIRYLTLLKSLFVDTCTSLQSLPELPSSLKEIIAIDCNSLERMKMPPKLFKSLDFILLTGCHRLCHIDGLFKLEPIGNFDKKMINKLGLVDLESMGNVEVELCNHRTSARKKGPLQGLYEFGIFSTFLPKSRVPSWFSNKCTGSSISFTVPWIFNLAIQGLRVCVAYVRSDRHEDGRFYDFYITIANKTKGLEWTYGPMFYGDKHEDMIWLSHCNVRNQFQGGDEVNISMFVGVGFRVKECGADFVYDQEETCTQSNSGQEIIQHSTYPSCQNVIDGDLSLYERGNGVYVLSHHDLYPEFFPLQSPPSERWDDPSEYDPLTWQPILDSGEEEEESDEDNDSGEDF</sequence>
<dbReference type="SUPFAM" id="SSF52058">
    <property type="entry name" value="L domain-like"/>
    <property type="match status" value="1"/>
</dbReference>
<protein>
    <recommendedName>
        <fullName evidence="1">ADP-ribosyl cyclase/cyclic ADP-ribose hydrolase</fullName>
        <ecNumber evidence="1">3.2.2.6</ecNumber>
    </recommendedName>
</protein>
<feature type="compositionally biased region" description="Acidic residues" evidence="6">
    <location>
        <begin position="1212"/>
        <end position="1229"/>
    </location>
</feature>
<dbReference type="GO" id="GO:0043531">
    <property type="term" value="F:ADP binding"/>
    <property type="evidence" value="ECO:0007669"/>
    <property type="project" value="InterPro"/>
</dbReference>
<dbReference type="Pfam" id="PF23282">
    <property type="entry name" value="WHD_ROQ1"/>
    <property type="match status" value="1"/>
</dbReference>
<dbReference type="OrthoDB" id="1357022at2759"/>
<dbReference type="PROSITE" id="PS50104">
    <property type="entry name" value="TIR"/>
    <property type="match status" value="1"/>
</dbReference>
<dbReference type="SMART" id="SM00255">
    <property type="entry name" value="TIR"/>
    <property type="match status" value="1"/>
</dbReference>
<reference evidence="8 9" key="1">
    <citation type="submission" date="2017-07" db="EMBL/GenBank/DDBJ databases">
        <title>An improved, manually edited Actinidia chinensis var. chinensis (kiwifruit) genome highlights the challenges associated with draft genomes and gene prediction in plants.</title>
        <authorList>
            <person name="Pilkington S."/>
            <person name="Crowhurst R."/>
            <person name="Hilario E."/>
            <person name="Nardozza S."/>
            <person name="Fraser L."/>
            <person name="Peng Y."/>
            <person name="Gunaseelan K."/>
            <person name="Simpson R."/>
            <person name="Tahir J."/>
            <person name="Deroles S."/>
            <person name="Templeton K."/>
            <person name="Luo Z."/>
            <person name="Davy M."/>
            <person name="Cheng C."/>
            <person name="Mcneilage M."/>
            <person name="Scaglione D."/>
            <person name="Liu Y."/>
            <person name="Zhang Q."/>
            <person name="Datson P."/>
            <person name="De Silva N."/>
            <person name="Gardiner S."/>
            <person name="Bassett H."/>
            <person name="Chagne D."/>
            <person name="Mccallum J."/>
            <person name="Dzierzon H."/>
            <person name="Deng C."/>
            <person name="Wang Y.-Y."/>
            <person name="Barron N."/>
            <person name="Manako K."/>
            <person name="Bowen J."/>
            <person name="Foster T."/>
            <person name="Erridge Z."/>
            <person name="Tiffin H."/>
            <person name="Waite C."/>
            <person name="Davies K."/>
            <person name="Grierson E."/>
            <person name="Laing W."/>
            <person name="Kirk R."/>
            <person name="Chen X."/>
            <person name="Wood M."/>
            <person name="Montefiori M."/>
            <person name="Brummell D."/>
            <person name="Schwinn K."/>
            <person name="Catanach A."/>
            <person name="Fullerton C."/>
            <person name="Li D."/>
            <person name="Meiyalaghan S."/>
            <person name="Nieuwenhuizen N."/>
            <person name="Read N."/>
            <person name="Prakash R."/>
            <person name="Hunter D."/>
            <person name="Zhang H."/>
            <person name="Mckenzie M."/>
            <person name="Knabel M."/>
            <person name="Harris A."/>
            <person name="Allan A."/>
            <person name="Chen A."/>
            <person name="Janssen B."/>
            <person name="Plunkett B."/>
            <person name="Dwamena C."/>
            <person name="Voogd C."/>
            <person name="Leif D."/>
            <person name="Lafferty D."/>
            <person name="Souleyre E."/>
            <person name="Varkonyi-Gasic E."/>
            <person name="Gambi F."/>
            <person name="Hanley J."/>
            <person name="Yao J.-L."/>
            <person name="Cheung J."/>
            <person name="David K."/>
            <person name="Warren B."/>
            <person name="Marsh K."/>
            <person name="Snowden K."/>
            <person name="Lin-Wang K."/>
            <person name="Brian L."/>
            <person name="Martinez-Sanchez M."/>
            <person name="Wang M."/>
            <person name="Ileperuma N."/>
            <person name="Macnee N."/>
            <person name="Campin R."/>
            <person name="Mcatee P."/>
            <person name="Drummond R."/>
            <person name="Espley R."/>
            <person name="Ireland H."/>
            <person name="Wu R."/>
            <person name="Atkinson R."/>
            <person name="Karunairetnam S."/>
            <person name="Bulley S."/>
            <person name="Chunkath S."/>
            <person name="Hanley Z."/>
            <person name="Storey R."/>
            <person name="Thrimawithana A."/>
            <person name="Thomson S."/>
            <person name="David C."/>
            <person name="Testolin R."/>
        </authorList>
    </citation>
    <scope>NUCLEOTIDE SEQUENCE [LARGE SCALE GENOMIC DNA]</scope>
    <source>
        <strain evidence="9">cv. Red5</strain>
        <tissue evidence="8">Young leaf</tissue>
    </source>
</reference>
<evidence type="ECO:0000256" key="3">
    <source>
        <dbReference type="ARBA" id="ARBA00022737"/>
    </source>
</evidence>
<dbReference type="FunFam" id="3.40.50.10140:FF:000007">
    <property type="entry name" value="Disease resistance protein (TIR-NBS-LRR class)"/>
    <property type="match status" value="1"/>
</dbReference>
<evidence type="ECO:0000256" key="1">
    <source>
        <dbReference type="ARBA" id="ARBA00011982"/>
    </source>
</evidence>
<dbReference type="InterPro" id="IPR042197">
    <property type="entry name" value="Apaf_helical"/>
</dbReference>
<dbReference type="InterPro" id="IPR044974">
    <property type="entry name" value="Disease_R_plants"/>
</dbReference>
<dbReference type="OMA" id="KATECTS"/>
<evidence type="ECO:0000256" key="6">
    <source>
        <dbReference type="SAM" id="MobiDB-lite"/>
    </source>
</evidence>
<dbReference type="PANTHER" id="PTHR11017:SF271">
    <property type="entry name" value="DISEASE RESISTANCE PROTEIN (TIR-NBS-LRR CLASS) FAMILY"/>
    <property type="match status" value="1"/>
</dbReference>
<dbReference type="InterPro" id="IPR001611">
    <property type="entry name" value="Leu-rich_rpt"/>
</dbReference>
<dbReference type="GO" id="GO:0006952">
    <property type="term" value="P:defense response"/>
    <property type="evidence" value="ECO:0007669"/>
    <property type="project" value="InterPro"/>
</dbReference>
<keyword evidence="3" id="KW-0677">Repeat</keyword>
<dbReference type="PROSITE" id="PS51450">
    <property type="entry name" value="LRR"/>
    <property type="match status" value="1"/>
</dbReference>
<organism evidence="8 9">
    <name type="scientific">Actinidia chinensis var. chinensis</name>
    <name type="common">Chinese soft-hair kiwi</name>
    <dbReference type="NCBI Taxonomy" id="1590841"/>
    <lineage>
        <taxon>Eukaryota</taxon>
        <taxon>Viridiplantae</taxon>
        <taxon>Streptophyta</taxon>
        <taxon>Embryophyta</taxon>
        <taxon>Tracheophyta</taxon>
        <taxon>Spermatophyta</taxon>
        <taxon>Magnoliopsida</taxon>
        <taxon>eudicotyledons</taxon>
        <taxon>Gunneridae</taxon>
        <taxon>Pentapetalae</taxon>
        <taxon>asterids</taxon>
        <taxon>Ericales</taxon>
        <taxon>Actinidiaceae</taxon>
        <taxon>Actinidia</taxon>
    </lineage>
</organism>
<dbReference type="GO" id="GO:0061809">
    <property type="term" value="F:NAD+ nucleosidase activity, cyclic ADP-ribose generating"/>
    <property type="evidence" value="ECO:0007669"/>
    <property type="project" value="UniProtKB-EC"/>
</dbReference>
<dbReference type="Gene3D" id="3.40.50.300">
    <property type="entry name" value="P-loop containing nucleotide triphosphate hydrolases"/>
    <property type="match status" value="1"/>
</dbReference>
<dbReference type="PRINTS" id="PR00364">
    <property type="entry name" value="DISEASERSIST"/>
</dbReference>
<dbReference type="Pfam" id="PF01582">
    <property type="entry name" value="TIR"/>
    <property type="match status" value="1"/>
</dbReference>
<dbReference type="FunFam" id="1.10.8.430:FF:000002">
    <property type="entry name" value="Disease resistance protein (TIR-NBS-LRR class)"/>
    <property type="match status" value="1"/>
</dbReference>
<proteinExistence type="predicted"/>
<name>A0A2R6RGD8_ACTCC</name>
<dbReference type="PANTHER" id="PTHR11017">
    <property type="entry name" value="LEUCINE-RICH REPEAT-CONTAINING PROTEIN"/>
    <property type="match status" value="1"/>
</dbReference>
<dbReference type="EC" id="3.2.2.6" evidence="1"/>
<evidence type="ECO:0000259" key="7">
    <source>
        <dbReference type="PROSITE" id="PS50104"/>
    </source>
</evidence>
<gene>
    <name evidence="8" type="ORF">CEY00_Acc06660</name>
</gene>
<reference evidence="9" key="2">
    <citation type="journal article" date="2018" name="BMC Genomics">
        <title>A manually annotated Actinidia chinensis var. chinensis (kiwifruit) genome highlights the challenges associated with draft genomes and gene prediction in plants.</title>
        <authorList>
            <person name="Pilkington S.M."/>
            <person name="Crowhurst R."/>
            <person name="Hilario E."/>
            <person name="Nardozza S."/>
            <person name="Fraser L."/>
            <person name="Peng Y."/>
            <person name="Gunaseelan K."/>
            <person name="Simpson R."/>
            <person name="Tahir J."/>
            <person name="Deroles S.C."/>
            <person name="Templeton K."/>
            <person name="Luo Z."/>
            <person name="Davy M."/>
            <person name="Cheng C."/>
            <person name="McNeilage M."/>
            <person name="Scaglione D."/>
            <person name="Liu Y."/>
            <person name="Zhang Q."/>
            <person name="Datson P."/>
            <person name="De Silva N."/>
            <person name="Gardiner S.E."/>
            <person name="Bassett H."/>
            <person name="Chagne D."/>
            <person name="McCallum J."/>
            <person name="Dzierzon H."/>
            <person name="Deng C."/>
            <person name="Wang Y.Y."/>
            <person name="Barron L."/>
            <person name="Manako K."/>
            <person name="Bowen J."/>
            <person name="Foster T.M."/>
            <person name="Erridge Z.A."/>
            <person name="Tiffin H."/>
            <person name="Waite C.N."/>
            <person name="Davies K.M."/>
            <person name="Grierson E.P."/>
            <person name="Laing W.A."/>
            <person name="Kirk R."/>
            <person name="Chen X."/>
            <person name="Wood M."/>
            <person name="Montefiori M."/>
            <person name="Brummell D.A."/>
            <person name="Schwinn K.E."/>
            <person name="Catanach A."/>
            <person name="Fullerton C."/>
            <person name="Li D."/>
            <person name="Meiyalaghan S."/>
            <person name="Nieuwenhuizen N."/>
            <person name="Read N."/>
            <person name="Prakash R."/>
            <person name="Hunter D."/>
            <person name="Zhang H."/>
            <person name="McKenzie M."/>
            <person name="Knabel M."/>
            <person name="Harris A."/>
            <person name="Allan A.C."/>
            <person name="Gleave A."/>
            <person name="Chen A."/>
            <person name="Janssen B.J."/>
            <person name="Plunkett B."/>
            <person name="Ampomah-Dwamena C."/>
            <person name="Voogd C."/>
            <person name="Leif D."/>
            <person name="Lafferty D."/>
            <person name="Souleyre E.J.F."/>
            <person name="Varkonyi-Gasic E."/>
            <person name="Gambi F."/>
            <person name="Hanley J."/>
            <person name="Yao J.L."/>
            <person name="Cheung J."/>
            <person name="David K.M."/>
            <person name="Warren B."/>
            <person name="Marsh K."/>
            <person name="Snowden K.C."/>
            <person name="Lin-Wang K."/>
            <person name="Brian L."/>
            <person name="Martinez-Sanchez M."/>
            <person name="Wang M."/>
            <person name="Ileperuma N."/>
            <person name="Macnee N."/>
            <person name="Campin R."/>
            <person name="McAtee P."/>
            <person name="Drummond R.S.M."/>
            <person name="Espley R.V."/>
            <person name="Ireland H.S."/>
            <person name="Wu R."/>
            <person name="Atkinson R.G."/>
            <person name="Karunairetnam S."/>
            <person name="Bulley S."/>
            <person name="Chunkath S."/>
            <person name="Hanley Z."/>
            <person name="Storey R."/>
            <person name="Thrimawithana A.H."/>
            <person name="Thomson S."/>
            <person name="David C."/>
            <person name="Testolin R."/>
            <person name="Huang H."/>
            <person name="Hellens R.P."/>
            <person name="Schaffer R.J."/>
        </authorList>
    </citation>
    <scope>NUCLEOTIDE SEQUENCE [LARGE SCALE GENOMIC DNA]</scope>
    <source>
        <strain evidence="9">cv. Red5</strain>
    </source>
</reference>
<keyword evidence="9" id="KW-1185">Reference proteome</keyword>
<evidence type="ECO:0000313" key="8">
    <source>
        <dbReference type="EMBL" id="PSS29100.1"/>
    </source>
</evidence>
<dbReference type="InterPro" id="IPR035897">
    <property type="entry name" value="Toll_tir_struct_dom_sf"/>
</dbReference>
<evidence type="ECO:0000256" key="5">
    <source>
        <dbReference type="ARBA" id="ARBA00047304"/>
    </source>
</evidence>
<dbReference type="Proteomes" id="UP000241394">
    <property type="component" value="Chromosome LG6"/>
</dbReference>
<dbReference type="Pfam" id="PF00931">
    <property type="entry name" value="NB-ARC"/>
    <property type="match status" value="1"/>
</dbReference>
<feature type="domain" description="TIR" evidence="7">
    <location>
        <begin position="16"/>
        <end position="194"/>
    </location>
</feature>
<evidence type="ECO:0000256" key="4">
    <source>
        <dbReference type="ARBA" id="ARBA00023027"/>
    </source>
</evidence>
<dbReference type="Gene3D" id="3.80.10.10">
    <property type="entry name" value="Ribonuclease Inhibitor"/>
    <property type="match status" value="2"/>
</dbReference>
<comment type="caution">
    <text evidence="8">The sequence shown here is derived from an EMBL/GenBank/DDBJ whole genome shotgun (WGS) entry which is preliminary data.</text>
</comment>
<dbReference type="Gramene" id="PSS29100">
    <property type="protein sequence ID" value="PSS29100"/>
    <property type="gene ID" value="CEY00_Acc06660"/>
</dbReference>
<dbReference type="InParanoid" id="A0A2R6RGD8"/>
<keyword evidence="4" id="KW-0520">NAD</keyword>
<dbReference type="EMBL" id="NKQK01000006">
    <property type="protein sequence ID" value="PSS29100.1"/>
    <property type="molecule type" value="Genomic_DNA"/>
</dbReference>
<feature type="region of interest" description="Disordered" evidence="6">
    <location>
        <begin position="1189"/>
        <end position="1229"/>
    </location>
</feature>
<accession>A0A2R6RGD8</accession>
<dbReference type="Gene3D" id="1.10.8.430">
    <property type="entry name" value="Helical domain of apoptotic protease-activating factors"/>
    <property type="match status" value="1"/>
</dbReference>
<dbReference type="InterPro" id="IPR032675">
    <property type="entry name" value="LRR_dom_sf"/>
</dbReference>
<dbReference type="InterPro" id="IPR002182">
    <property type="entry name" value="NB-ARC"/>
</dbReference>
<dbReference type="InterPro" id="IPR000157">
    <property type="entry name" value="TIR_dom"/>
</dbReference>
<dbReference type="InterPro" id="IPR058192">
    <property type="entry name" value="WHD_ROQ1-like"/>
</dbReference>
<dbReference type="STRING" id="1590841.A0A2R6RGD8"/>
<comment type="catalytic activity">
    <reaction evidence="5">
        <text>NAD(+) + H2O = ADP-D-ribose + nicotinamide + H(+)</text>
        <dbReference type="Rhea" id="RHEA:16301"/>
        <dbReference type="ChEBI" id="CHEBI:15377"/>
        <dbReference type="ChEBI" id="CHEBI:15378"/>
        <dbReference type="ChEBI" id="CHEBI:17154"/>
        <dbReference type="ChEBI" id="CHEBI:57540"/>
        <dbReference type="ChEBI" id="CHEBI:57967"/>
        <dbReference type="EC" id="3.2.2.6"/>
    </reaction>
    <physiologicalReaction direction="left-to-right" evidence="5">
        <dbReference type="Rhea" id="RHEA:16302"/>
    </physiologicalReaction>
</comment>
<dbReference type="GO" id="GO:0007165">
    <property type="term" value="P:signal transduction"/>
    <property type="evidence" value="ECO:0007669"/>
    <property type="project" value="InterPro"/>
</dbReference>
<dbReference type="SUPFAM" id="SSF52540">
    <property type="entry name" value="P-loop containing nucleoside triphosphate hydrolases"/>
    <property type="match status" value="1"/>
</dbReference>
<evidence type="ECO:0000256" key="2">
    <source>
        <dbReference type="ARBA" id="ARBA00022614"/>
    </source>
</evidence>
<evidence type="ECO:0000313" key="9">
    <source>
        <dbReference type="Proteomes" id="UP000241394"/>
    </source>
</evidence>
<dbReference type="SUPFAM" id="SSF52200">
    <property type="entry name" value="Toll/Interleukin receptor TIR domain"/>
    <property type="match status" value="1"/>
</dbReference>
<dbReference type="InterPro" id="IPR027417">
    <property type="entry name" value="P-loop_NTPase"/>
</dbReference>